<proteinExistence type="inferred from homology"/>
<feature type="active site" description="Acyl-thioester intermediate" evidence="4">
    <location>
        <position position="126"/>
    </location>
</feature>
<organism evidence="6 7">
    <name type="scientific">Mucilaginibacter pankratovii</name>
    <dbReference type="NCBI Taxonomy" id="2772110"/>
    <lineage>
        <taxon>Bacteria</taxon>
        <taxon>Pseudomonadati</taxon>
        <taxon>Bacteroidota</taxon>
        <taxon>Sphingobacteriia</taxon>
        <taxon>Sphingobacteriales</taxon>
        <taxon>Sphingobacteriaceae</taxon>
        <taxon>Mucilaginibacter</taxon>
    </lineage>
</organism>
<dbReference type="Pfam" id="PF09290">
    <property type="entry name" value="AcetDehyd-dimer"/>
    <property type="match status" value="1"/>
</dbReference>
<dbReference type="SUPFAM" id="SSF51735">
    <property type="entry name" value="NAD(P)-binding Rossmann-fold domains"/>
    <property type="match status" value="1"/>
</dbReference>
<dbReference type="GO" id="GO:0008774">
    <property type="term" value="F:acetaldehyde dehydrogenase (acetylating) activity"/>
    <property type="evidence" value="ECO:0007669"/>
    <property type="project" value="UniProtKB-EC"/>
</dbReference>
<evidence type="ECO:0000256" key="1">
    <source>
        <dbReference type="ARBA" id="ARBA00009244"/>
    </source>
</evidence>
<name>A0ABR7WPU9_9SPHI</name>
<feature type="binding site" evidence="4">
    <location>
        <begin position="158"/>
        <end position="166"/>
    </location>
    <ligand>
        <name>NAD(+)</name>
        <dbReference type="ChEBI" id="CHEBI:57540"/>
    </ligand>
</feature>
<dbReference type="EC" id="1.2.1.10" evidence="4"/>
<evidence type="ECO:0000256" key="4">
    <source>
        <dbReference type="HAMAP-Rule" id="MF_01657"/>
    </source>
</evidence>
<keyword evidence="3 4" id="KW-0520">NAD</keyword>
<gene>
    <name evidence="6" type="ORF">IDJ77_11050</name>
</gene>
<dbReference type="SMART" id="SM00859">
    <property type="entry name" value="Semialdhyde_dh"/>
    <property type="match status" value="1"/>
</dbReference>
<keyword evidence="2 4" id="KW-0058">Aromatic hydrocarbons catabolism</keyword>
<accession>A0ABR7WPU9</accession>
<dbReference type="NCBIfam" id="NF006157">
    <property type="entry name" value="PRK08300.1"/>
    <property type="match status" value="1"/>
</dbReference>
<dbReference type="InterPro" id="IPR000534">
    <property type="entry name" value="Semialdehyde_DH_NAD-bd"/>
</dbReference>
<dbReference type="NCBIfam" id="TIGR03215">
    <property type="entry name" value="ac_ald_DH_ac"/>
    <property type="match status" value="1"/>
</dbReference>
<feature type="domain" description="Semialdehyde dehydrogenase NAD-binding" evidence="5">
    <location>
        <begin position="5"/>
        <end position="118"/>
    </location>
</feature>
<feature type="binding site" evidence="4">
    <location>
        <begin position="11"/>
        <end position="14"/>
    </location>
    <ligand>
        <name>NAD(+)</name>
        <dbReference type="ChEBI" id="CHEBI:57540"/>
    </ligand>
</feature>
<dbReference type="RefSeq" id="WP_191189011.1">
    <property type="nucleotide sequence ID" value="NZ_JACWMY010000005.1"/>
</dbReference>
<evidence type="ECO:0000256" key="3">
    <source>
        <dbReference type="ARBA" id="ARBA00023027"/>
    </source>
</evidence>
<dbReference type="EMBL" id="JACWMY010000005">
    <property type="protein sequence ID" value="MBD1364346.1"/>
    <property type="molecule type" value="Genomic_DNA"/>
</dbReference>
<comment type="similarity">
    <text evidence="1 4">Belongs to the acetaldehyde dehydrogenase family.</text>
</comment>
<dbReference type="CDD" id="cd23933">
    <property type="entry name" value="ALDH_C"/>
    <property type="match status" value="1"/>
</dbReference>
<dbReference type="PIRSF" id="PIRSF015689">
    <property type="entry name" value="Actaldh_dh_actl"/>
    <property type="match status" value="1"/>
</dbReference>
<dbReference type="InterPro" id="IPR015426">
    <property type="entry name" value="Acetylaldehyde_DH_C"/>
</dbReference>
<keyword evidence="7" id="KW-1185">Reference proteome</keyword>
<evidence type="ECO:0000256" key="2">
    <source>
        <dbReference type="ARBA" id="ARBA00022797"/>
    </source>
</evidence>
<evidence type="ECO:0000259" key="5">
    <source>
        <dbReference type="SMART" id="SM00859"/>
    </source>
</evidence>
<keyword evidence="4 6" id="KW-0560">Oxidoreductase</keyword>
<sequence length="298" mass="31822">MSKLKVAILGSGNIGTDLLIKIQRSEYLECVLFIGRNLSSPGMAKAISLGVKVSDQSINAIVKDPDCCDLVFDATSAKDAQHHWTILKKLGKIVVDMTPAKVGGLCIPAVNLNDAIAQQNVNMVTCGGQASIPIAYLIGQTHPEVEYIEVVSSIASRSAGPATRLNLDEYIETTEEGVRLFSGAKRAKAILNLNPANPCIDMQTTIFAKVTNPNIEALTLAVEAMVKNINSYVPGYQLLVSPIYENGRIVVMVKAQGLGDYLPKYAGNLDIINCAAIAVAEEYAKKAADPAAMNFLAN</sequence>
<dbReference type="InterPro" id="IPR036291">
    <property type="entry name" value="NAD(P)-bd_dom_sf"/>
</dbReference>
<reference evidence="6 7" key="1">
    <citation type="submission" date="2020-09" db="EMBL/GenBank/DDBJ databases">
        <title>Novel species of Mucilaginibacter isolated from a glacier on the Tibetan Plateau.</title>
        <authorList>
            <person name="Liu Q."/>
            <person name="Xin Y.-H."/>
        </authorList>
    </citation>
    <scope>NUCLEOTIDE SEQUENCE [LARGE SCALE GENOMIC DNA]</scope>
    <source>
        <strain evidence="6 7">ZT4R22</strain>
    </source>
</reference>
<dbReference type="Gene3D" id="3.30.360.10">
    <property type="entry name" value="Dihydrodipicolinate Reductase, domain 2"/>
    <property type="match status" value="1"/>
</dbReference>
<comment type="catalytic activity">
    <reaction evidence="4">
        <text>acetaldehyde + NAD(+) + CoA = acetyl-CoA + NADH + H(+)</text>
        <dbReference type="Rhea" id="RHEA:23288"/>
        <dbReference type="ChEBI" id="CHEBI:15343"/>
        <dbReference type="ChEBI" id="CHEBI:15378"/>
        <dbReference type="ChEBI" id="CHEBI:57287"/>
        <dbReference type="ChEBI" id="CHEBI:57288"/>
        <dbReference type="ChEBI" id="CHEBI:57540"/>
        <dbReference type="ChEBI" id="CHEBI:57945"/>
        <dbReference type="EC" id="1.2.1.10"/>
    </reaction>
</comment>
<feature type="binding site" evidence="4">
    <location>
        <position position="268"/>
    </location>
    <ligand>
        <name>NAD(+)</name>
        <dbReference type="ChEBI" id="CHEBI:57540"/>
    </ligand>
</feature>
<dbReference type="Proteomes" id="UP000606600">
    <property type="component" value="Unassembled WGS sequence"/>
</dbReference>
<dbReference type="InterPro" id="IPR003361">
    <property type="entry name" value="Acetaldehyde_dehydrogenase"/>
</dbReference>
<dbReference type="Gene3D" id="3.40.50.720">
    <property type="entry name" value="NAD(P)-binding Rossmann-like Domain"/>
    <property type="match status" value="1"/>
</dbReference>
<evidence type="ECO:0000313" key="7">
    <source>
        <dbReference type="Proteomes" id="UP000606600"/>
    </source>
</evidence>
<evidence type="ECO:0000313" key="6">
    <source>
        <dbReference type="EMBL" id="MBD1364346.1"/>
    </source>
</evidence>
<dbReference type="HAMAP" id="MF_01657">
    <property type="entry name" value="Ac_ald_DH_ac"/>
    <property type="match status" value="1"/>
</dbReference>
<dbReference type="SUPFAM" id="SSF55347">
    <property type="entry name" value="Glyceraldehyde-3-phosphate dehydrogenase-like, C-terminal domain"/>
    <property type="match status" value="1"/>
</dbReference>
<comment type="caution">
    <text evidence="6">The sequence shown here is derived from an EMBL/GenBank/DDBJ whole genome shotgun (WGS) entry which is preliminary data.</text>
</comment>
<protein>
    <recommendedName>
        <fullName evidence="4">Acetaldehyde dehydrogenase</fullName>
        <ecNumber evidence="4">1.2.1.10</ecNumber>
    </recommendedName>
    <alternativeName>
        <fullName evidence="4">Acetaldehyde dehydrogenase [acetylating]</fullName>
    </alternativeName>
</protein>
<dbReference type="Pfam" id="PF01118">
    <property type="entry name" value="Semialdhyde_dh"/>
    <property type="match status" value="1"/>
</dbReference>